<comment type="similarity">
    <text evidence="1 2">Belongs to the nucleosome assembly protein (NAP) family.</text>
</comment>
<dbReference type="SUPFAM" id="SSF143113">
    <property type="entry name" value="NAP-like"/>
    <property type="match status" value="1"/>
</dbReference>
<dbReference type="EMBL" id="CDHN01000001">
    <property type="protein sequence ID" value="CEJ81265.1"/>
    <property type="molecule type" value="Genomic_DNA"/>
</dbReference>
<name>A0A0A1T5B8_9HYPO</name>
<sequence>MSEESPISYSQLRDLEDDFEDIDLQMLRQQDALTKDLYAKREALVSQIDNFWPLVFTQAPSEIDEYIQPTDSTVLVNSLKSLSVERFELPEGDPRSISIKFEFNENEFFEDKTIEKKFWWRNAKDGWAGLVSEPVNIKWKSADKDLTTGMLDLANKIFAEEKEGKAAPADETENKKKLIEIMEKEGLGGVSFFCFFGYTGRNISEEEHKAATIVEAQNRKLRKEGKEVKDDEEDEEEDGFDEFEYEIFPMASDVAVAIVEDLWPSAIRYFTDAQELEAMSDIDFEDDDEDEDMEDDDELDGQPSSKKQKA</sequence>
<evidence type="ECO:0000256" key="2">
    <source>
        <dbReference type="RuleBase" id="RU003876"/>
    </source>
</evidence>
<dbReference type="GO" id="GO:0005634">
    <property type="term" value="C:nucleus"/>
    <property type="evidence" value="ECO:0007669"/>
    <property type="project" value="InterPro"/>
</dbReference>
<dbReference type="InterPro" id="IPR002164">
    <property type="entry name" value="NAP_family"/>
</dbReference>
<dbReference type="STRING" id="1531966.A0A0A1T5B8"/>
<feature type="compositionally biased region" description="Acidic residues" evidence="3">
    <location>
        <begin position="278"/>
        <end position="300"/>
    </location>
</feature>
<evidence type="ECO:0000313" key="4">
    <source>
        <dbReference type="EMBL" id="CEJ81265.1"/>
    </source>
</evidence>
<reference evidence="4 5" key="1">
    <citation type="journal article" date="2015" name="Genome Announc.">
        <title>Draft Genome Sequence and Gene Annotation of the Entomopathogenic Fungus Verticillium hemipterigenum.</title>
        <authorList>
            <person name="Horn F."/>
            <person name="Habel A."/>
            <person name="Scharf D.H."/>
            <person name="Dworschak J."/>
            <person name="Brakhage A.A."/>
            <person name="Guthke R."/>
            <person name="Hertweck C."/>
            <person name="Linde J."/>
        </authorList>
    </citation>
    <scope>NUCLEOTIDE SEQUENCE [LARGE SCALE GENOMIC DNA]</scope>
</reference>
<dbReference type="InterPro" id="IPR037231">
    <property type="entry name" value="NAP-like_sf"/>
</dbReference>
<dbReference type="HOGENOM" id="CLU_038163_0_0_1"/>
<evidence type="ECO:0000256" key="3">
    <source>
        <dbReference type="SAM" id="MobiDB-lite"/>
    </source>
</evidence>
<dbReference type="Gene3D" id="3.30.1120.90">
    <property type="entry name" value="Nucleosome assembly protein"/>
    <property type="match status" value="1"/>
</dbReference>
<dbReference type="Proteomes" id="UP000039046">
    <property type="component" value="Unassembled WGS sequence"/>
</dbReference>
<evidence type="ECO:0000313" key="5">
    <source>
        <dbReference type="Proteomes" id="UP000039046"/>
    </source>
</evidence>
<proteinExistence type="inferred from homology"/>
<gene>
    <name evidence="4" type="ORF">VHEMI01404</name>
</gene>
<evidence type="ECO:0000256" key="1">
    <source>
        <dbReference type="ARBA" id="ARBA00009947"/>
    </source>
</evidence>
<dbReference type="Pfam" id="PF00956">
    <property type="entry name" value="NAP"/>
    <property type="match status" value="1"/>
</dbReference>
<feature type="region of interest" description="Disordered" evidence="3">
    <location>
        <begin position="278"/>
        <end position="310"/>
    </location>
</feature>
<dbReference type="AlphaFoldDB" id="A0A0A1T5B8"/>
<dbReference type="OrthoDB" id="19419at2759"/>
<accession>A0A0A1T5B8</accession>
<dbReference type="GO" id="GO:0006334">
    <property type="term" value="P:nucleosome assembly"/>
    <property type="evidence" value="ECO:0007669"/>
    <property type="project" value="InterPro"/>
</dbReference>
<organism evidence="4 5">
    <name type="scientific">[Torrubiella] hemipterigena</name>
    <dbReference type="NCBI Taxonomy" id="1531966"/>
    <lineage>
        <taxon>Eukaryota</taxon>
        <taxon>Fungi</taxon>
        <taxon>Dikarya</taxon>
        <taxon>Ascomycota</taxon>
        <taxon>Pezizomycotina</taxon>
        <taxon>Sordariomycetes</taxon>
        <taxon>Hypocreomycetidae</taxon>
        <taxon>Hypocreales</taxon>
        <taxon>Clavicipitaceae</taxon>
        <taxon>Clavicipitaceae incertae sedis</taxon>
        <taxon>'Torrubiella' clade</taxon>
    </lineage>
</organism>
<protein>
    <recommendedName>
        <fullName evidence="6">Nap family protein</fullName>
    </recommendedName>
</protein>
<evidence type="ECO:0008006" key="6">
    <source>
        <dbReference type="Google" id="ProtNLM"/>
    </source>
</evidence>
<dbReference type="PANTHER" id="PTHR11875">
    <property type="entry name" value="TESTIS-SPECIFIC Y-ENCODED PROTEIN"/>
    <property type="match status" value="1"/>
</dbReference>
<keyword evidence="5" id="KW-1185">Reference proteome</keyword>